<comment type="similarity">
    <text evidence="1">Belongs to the SEN54 family.</text>
</comment>
<organism evidence="4 5">
    <name type="scientific">Hevea brasiliensis</name>
    <name type="common">Para rubber tree</name>
    <name type="synonym">Siphonia brasiliensis</name>
    <dbReference type="NCBI Taxonomy" id="3981"/>
    <lineage>
        <taxon>Eukaryota</taxon>
        <taxon>Viridiplantae</taxon>
        <taxon>Streptophyta</taxon>
        <taxon>Embryophyta</taxon>
        <taxon>Tracheophyta</taxon>
        <taxon>Spermatophyta</taxon>
        <taxon>Magnoliopsida</taxon>
        <taxon>eudicotyledons</taxon>
        <taxon>Gunneridae</taxon>
        <taxon>Pentapetalae</taxon>
        <taxon>rosids</taxon>
        <taxon>fabids</taxon>
        <taxon>Malpighiales</taxon>
        <taxon>Euphorbiaceae</taxon>
        <taxon>Crotonoideae</taxon>
        <taxon>Micrandreae</taxon>
        <taxon>Hevea</taxon>
    </lineage>
</organism>
<dbReference type="GO" id="GO:0000379">
    <property type="term" value="P:tRNA-type intron splice site recognition and cleavage"/>
    <property type="evidence" value="ECO:0007669"/>
    <property type="project" value="TreeGrafter"/>
</dbReference>
<keyword evidence="5" id="KW-1185">Reference proteome</keyword>
<accession>A0A6A6LJ85</accession>
<feature type="domain" description="tRNA-splicing endonuclease subunit Sen54 N-terminal" evidence="3">
    <location>
        <begin position="37"/>
        <end position="94"/>
    </location>
</feature>
<dbReference type="GO" id="GO:0000214">
    <property type="term" value="C:tRNA-intron endonuclease complex"/>
    <property type="evidence" value="ECO:0007669"/>
    <property type="project" value="TreeGrafter"/>
</dbReference>
<name>A0A6A6LJ85_HEVBR</name>
<evidence type="ECO:0000259" key="3">
    <source>
        <dbReference type="Pfam" id="PF12928"/>
    </source>
</evidence>
<sequence length="217" mass="24356">MKLNQVSAICLLRYPDSLSPVFFSIQDTVGDLKAETLATLSDISKARWDDEMGMAEVVEKKGKLWTTTGIVRNGKIYCSIEEILFLAELGALLLLDDKDIHFSLKDIYGKTVDEKNGCCWELFEVYRHLKSLGYIIQRHGVPWSMKGIKSNCNFDSFQGTSENNGVIIDTELKDSAVVVESLSNLQVDELRPNFDIYLPNSKFRKTSPGASFSALLD</sequence>
<dbReference type="InterPro" id="IPR024337">
    <property type="entry name" value="tRNA_splic_suSen54"/>
</dbReference>
<comment type="caution">
    <text evidence="4">The sequence shown here is derived from an EMBL/GenBank/DDBJ whole genome shotgun (WGS) entry which is preliminary data.</text>
</comment>
<keyword evidence="2" id="KW-0819">tRNA processing</keyword>
<reference evidence="4 5" key="1">
    <citation type="journal article" date="2020" name="Mol. Plant">
        <title>The Chromosome-Based Rubber Tree Genome Provides New Insights into Spurge Genome Evolution and Rubber Biosynthesis.</title>
        <authorList>
            <person name="Liu J."/>
            <person name="Shi C."/>
            <person name="Shi C.C."/>
            <person name="Li W."/>
            <person name="Zhang Q.J."/>
            <person name="Zhang Y."/>
            <person name="Li K."/>
            <person name="Lu H.F."/>
            <person name="Shi C."/>
            <person name="Zhu S.T."/>
            <person name="Xiao Z.Y."/>
            <person name="Nan H."/>
            <person name="Yue Y."/>
            <person name="Zhu X.G."/>
            <person name="Wu Y."/>
            <person name="Hong X.N."/>
            <person name="Fan G.Y."/>
            <person name="Tong Y."/>
            <person name="Zhang D."/>
            <person name="Mao C.L."/>
            <person name="Liu Y.L."/>
            <person name="Hao S.J."/>
            <person name="Liu W.Q."/>
            <person name="Lv M.Q."/>
            <person name="Zhang H.B."/>
            <person name="Liu Y."/>
            <person name="Hu-Tang G.R."/>
            <person name="Wang J.P."/>
            <person name="Wang J.H."/>
            <person name="Sun Y.H."/>
            <person name="Ni S.B."/>
            <person name="Chen W.B."/>
            <person name="Zhang X.C."/>
            <person name="Jiao Y.N."/>
            <person name="Eichler E.E."/>
            <person name="Li G.H."/>
            <person name="Liu X."/>
            <person name="Gao L.Z."/>
        </authorList>
    </citation>
    <scope>NUCLEOTIDE SEQUENCE [LARGE SCALE GENOMIC DNA]</scope>
    <source>
        <strain evidence="5">cv. GT1</strain>
        <tissue evidence="4">Leaf</tissue>
    </source>
</reference>
<dbReference type="Pfam" id="PF12928">
    <property type="entry name" value="tRNA_int_end_N2"/>
    <property type="match status" value="1"/>
</dbReference>
<gene>
    <name evidence="4" type="ORF">GH714_024994</name>
</gene>
<evidence type="ECO:0000256" key="1">
    <source>
        <dbReference type="ARBA" id="ARBA00005736"/>
    </source>
</evidence>
<dbReference type="Proteomes" id="UP000467840">
    <property type="component" value="Chromosome 4"/>
</dbReference>
<dbReference type="PANTHER" id="PTHR21027:SF1">
    <property type="entry name" value="TRNA-SPLICING ENDONUCLEASE SUBUNIT SEN54"/>
    <property type="match status" value="1"/>
</dbReference>
<proteinExistence type="inferred from homology"/>
<protein>
    <recommendedName>
        <fullName evidence="3">tRNA-splicing endonuclease subunit Sen54 N-terminal domain-containing protein</fullName>
    </recommendedName>
</protein>
<dbReference type="InterPro" id="IPR024336">
    <property type="entry name" value="tRNA_splic_suSen54_N"/>
</dbReference>
<dbReference type="EMBL" id="JAAGAX010000010">
    <property type="protein sequence ID" value="KAF2301480.1"/>
    <property type="molecule type" value="Genomic_DNA"/>
</dbReference>
<evidence type="ECO:0000313" key="5">
    <source>
        <dbReference type="Proteomes" id="UP000467840"/>
    </source>
</evidence>
<evidence type="ECO:0000256" key="2">
    <source>
        <dbReference type="ARBA" id="ARBA00022694"/>
    </source>
</evidence>
<dbReference type="PANTHER" id="PTHR21027">
    <property type="entry name" value="TRNA-SPLICING ENDONUCLEASE SUBUNIT SEN54"/>
    <property type="match status" value="1"/>
</dbReference>
<dbReference type="AlphaFoldDB" id="A0A6A6LJ85"/>
<evidence type="ECO:0000313" key="4">
    <source>
        <dbReference type="EMBL" id="KAF2301480.1"/>
    </source>
</evidence>